<name>A0AAV4CNY4_9GAST</name>
<protein>
    <submittedName>
        <fullName evidence="1">Uncharacterized protein</fullName>
    </submittedName>
</protein>
<accession>A0AAV4CNY4</accession>
<dbReference type="Proteomes" id="UP000735302">
    <property type="component" value="Unassembled WGS sequence"/>
</dbReference>
<comment type="caution">
    <text evidence="1">The sequence shown here is derived from an EMBL/GenBank/DDBJ whole genome shotgun (WGS) entry which is preliminary data.</text>
</comment>
<dbReference type="AlphaFoldDB" id="A0AAV4CNY4"/>
<evidence type="ECO:0000313" key="2">
    <source>
        <dbReference type="Proteomes" id="UP000735302"/>
    </source>
</evidence>
<proteinExistence type="predicted"/>
<reference evidence="1 2" key="1">
    <citation type="journal article" date="2021" name="Elife">
        <title>Chloroplast acquisition without the gene transfer in kleptoplastic sea slugs, Plakobranchus ocellatus.</title>
        <authorList>
            <person name="Maeda T."/>
            <person name="Takahashi S."/>
            <person name="Yoshida T."/>
            <person name="Shimamura S."/>
            <person name="Takaki Y."/>
            <person name="Nagai Y."/>
            <person name="Toyoda A."/>
            <person name="Suzuki Y."/>
            <person name="Arimoto A."/>
            <person name="Ishii H."/>
            <person name="Satoh N."/>
            <person name="Nishiyama T."/>
            <person name="Hasebe M."/>
            <person name="Maruyama T."/>
            <person name="Minagawa J."/>
            <person name="Obokata J."/>
            <person name="Shigenobu S."/>
        </authorList>
    </citation>
    <scope>NUCLEOTIDE SEQUENCE [LARGE SCALE GENOMIC DNA]</scope>
</reference>
<evidence type="ECO:0000313" key="1">
    <source>
        <dbReference type="EMBL" id="GFO33573.1"/>
    </source>
</evidence>
<sequence>MGGIIGGNSSQIVKSDGYAVGQAGEIRVTTADPFEFHRGYMLTEREIAQQNKDKQIHHTYKYKAGIEDKGKRKDDEKYYVTEVTSHFENRPAPKDF</sequence>
<organism evidence="1 2">
    <name type="scientific">Plakobranchus ocellatus</name>
    <dbReference type="NCBI Taxonomy" id="259542"/>
    <lineage>
        <taxon>Eukaryota</taxon>
        <taxon>Metazoa</taxon>
        <taxon>Spiralia</taxon>
        <taxon>Lophotrochozoa</taxon>
        <taxon>Mollusca</taxon>
        <taxon>Gastropoda</taxon>
        <taxon>Heterobranchia</taxon>
        <taxon>Euthyneura</taxon>
        <taxon>Panpulmonata</taxon>
        <taxon>Sacoglossa</taxon>
        <taxon>Placobranchoidea</taxon>
        <taxon>Plakobranchidae</taxon>
        <taxon>Plakobranchus</taxon>
    </lineage>
</organism>
<dbReference type="EMBL" id="BLXT01006805">
    <property type="protein sequence ID" value="GFO33573.1"/>
    <property type="molecule type" value="Genomic_DNA"/>
</dbReference>
<gene>
    <name evidence="1" type="ORF">PoB_006007800</name>
</gene>
<keyword evidence="2" id="KW-1185">Reference proteome</keyword>